<evidence type="ECO:0000313" key="2">
    <source>
        <dbReference type="EMBL" id="UXE59500.1"/>
    </source>
</evidence>
<dbReference type="AlphaFoldDB" id="A0A977PVF3"/>
<name>A0A977PVF3_9CYAN</name>
<dbReference type="EMBL" id="CP073041">
    <property type="protein sequence ID" value="UXE59500.1"/>
    <property type="molecule type" value="Genomic_DNA"/>
</dbReference>
<dbReference type="Proteomes" id="UP001065613">
    <property type="component" value="Chromosome"/>
</dbReference>
<dbReference type="PANTHER" id="PTHR36729:SF2">
    <property type="entry name" value="EXPRESSED PROTEIN"/>
    <property type="match status" value="1"/>
</dbReference>
<dbReference type="PANTHER" id="PTHR36729">
    <property type="entry name" value="EXPRESSED PROTEIN"/>
    <property type="match status" value="1"/>
</dbReference>
<protein>
    <recommendedName>
        <fullName evidence="1">DUF7734 domain-containing protein</fullName>
    </recommendedName>
</protein>
<sequence>MFKGFSSSLVSPTHFDPEIPLVSAEDRILKVDRLASPYQPDRPEYLEQNIAWEEMARRLNDLGL</sequence>
<accession>A0A977PVF3</accession>
<feature type="domain" description="DUF7734" evidence="1">
    <location>
        <begin position="1"/>
        <end position="59"/>
    </location>
</feature>
<gene>
    <name evidence="2" type="ORF">KA717_27450</name>
</gene>
<evidence type="ECO:0000259" key="1">
    <source>
        <dbReference type="Pfam" id="PF24869"/>
    </source>
</evidence>
<dbReference type="KEGG" id="wna:KA717_27450"/>
<reference evidence="2" key="1">
    <citation type="submission" date="2021-04" db="EMBL/GenBank/DDBJ databases">
        <title>Genome sequence of Woronichinia naegeliana from Washington state freshwater lake bloom.</title>
        <authorList>
            <person name="Dreher T.W."/>
        </authorList>
    </citation>
    <scope>NUCLEOTIDE SEQUENCE</scope>
    <source>
        <strain evidence="2">WA131</strain>
    </source>
</reference>
<dbReference type="InterPro" id="IPR056636">
    <property type="entry name" value="DUF7734"/>
</dbReference>
<organism evidence="2">
    <name type="scientific">Woronichinia naegeliana WA131</name>
    <dbReference type="NCBI Taxonomy" id="2824559"/>
    <lineage>
        <taxon>Bacteria</taxon>
        <taxon>Bacillati</taxon>
        <taxon>Cyanobacteriota</taxon>
        <taxon>Cyanophyceae</taxon>
        <taxon>Synechococcales</taxon>
        <taxon>Coelosphaeriaceae</taxon>
        <taxon>Woronichinia</taxon>
    </lineage>
</organism>
<proteinExistence type="predicted"/>
<dbReference type="Pfam" id="PF24869">
    <property type="entry name" value="DUF7734"/>
    <property type="match status" value="1"/>
</dbReference>